<feature type="domain" description="ATP-grasp" evidence="2">
    <location>
        <begin position="121"/>
        <end position="314"/>
    </location>
</feature>
<reference evidence="3 4" key="1">
    <citation type="submission" date="2012-11" db="EMBL/GenBank/DDBJ databases">
        <title>FINISHED of Natronococcus occultus SP4, DSM 3396.</title>
        <authorList>
            <consortium name="DOE Joint Genome Institute"/>
            <person name="Eisen J."/>
            <person name="Huntemann M."/>
            <person name="Wei C.-L."/>
            <person name="Han J."/>
            <person name="Detter J.C."/>
            <person name="Han C."/>
            <person name="Tapia R."/>
            <person name="Chen A."/>
            <person name="Kyrpides N."/>
            <person name="Mavromatis K."/>
            <person name="Markowitz V."/>
            <person name="Szeto E."/>
            <person name="Ivanova N."/>
            <person name="Mikhailova N."/>
            <person name="Ovchinnikova G."/>
            <person name="Pagani I."/>
            <person name="Pati A."/>
            <person name="Goodwin L."/>
            <person name="Nordberg H.P."/>
            <person name="Cantor M.N."/>
            <person name="Hua S.X."/>
            <person name="Woyke T."/>
            <person name="Eisen J."/>
            <person name="Klenk H.-P."/>
            <person name="Klenk H.-P."/>
        </authorList>
    </citation>
    <scope>NUCLEOTIDE SEQUENCE [LARGE SCALE GENOMIC DNA]</scope>
    <source>
        <strain evidence="3 4">SP4</strain>
    </source>
</reference>
<evidence type="ECO:0000313" key="4">
    <source>
        <dbReference type="Proteomes" id="UP000010878"/>
    </source>
</evidence>
<protein>
    <recommendedName>
        <fullName evidence="2">ATP-grasp domain-containing protein</fullName>
    </recommendedName>
</protein>
<dbReference type="InterPro" id="IPR011761">
    <property type="entry name" value="ATP-grasp"/>
</dbReference>
<dbReference type="KEGG" id="nou:Natoc_3531"/>
<dbReference type="EMBL" id="CP003929">
    <property type="protein sequence ID" value="AGB39256.1"/>
    <property type="molecule type" value="Genomic_DNA"/>
</dbReference>
<dbReference type="RefSeq" id="WP_015322690.1">
    <property type="nucleotide sequence ID" value="NC_019974.1"/>
</dbReference>
<organism evidence="3 4">
    <name type="scientific">Natronococcus occultus SP4</name>
    <dbReference type="NCBI Taxonomy" id="694430"/>
    <lineage>
        <taxon>Archaea</taxon>
        <taxon>Methanobacteriati</taxon>
        <taxon>Methanobacteriota</taxon>
        <taxon>Stenosarchaea group</taxon>
        <taxon>Halobacteria</taxon>
        <taxon>Halobacteriales</taxon>
        <taxon>Natrialbaceae</taxon>
        <taxon>Natronococcus</taxon>
    </lineage>
</organism>
<proteinExistence type="predicted"/>
<evidence type="ECO:0000313" key="3">
    <source>
        <dbReference type="EMBL" id="AGB39256.1"/>
    </source>
</evidence>
<dbReference type="Gene3D" id="3.30.470.20">
    <property type="entry name" value="ATP-grasp fold, B domain"/>
    <property type="match status" value="1"/>
</dbReference>
<keyword evidence="4" id="KW-1185">Reference proteome</keyword>
<dbReference type="GeneID" id="14402217"/>
<keyword evidence="1" id="KW-0067">ATP-binding</keyword>
<evidence type="ECO:0000256" key="1">
    <source>
        <dbReference type="PROSITE-ProRule" id="PRU00409"/>
    </source>
</evidence>
<dbReference type="OrthoDB" id="11959at2157"/>
<dbReference type="PROSITE" id="PS50975">
    <property type="entry name" value="ATP_GRASP"/>
    <property type="match status" value="1"/>
</dbReference>
<dbReference type="Proteomes" id="UP000010878">
    <property type="component" value="Chromosome"/>
</dbReference>
<dbReference type="HOGENOM" id="CLU_677265_0_0_2"/>
<accession>L0K2M0</accession>
<gene>
    <name evidence="3" type="ORF">Natoc_3531</name>
</gene>
<dbReference type="eggNOG" id="arCOG06897">
    <property type="taxonomic scope" value="Archaea"/>
</dbReference>
<name>L0K2M0_9EURY</name>
<keyword evidence="1" id="KW-0547">Nucleotide-binding</keyword>
<dbReference type="AlphaFoldDB" id="L0K2M0"/>
<dbReference type="Gene3D" id="3.40.50.20">
    <property type="match status" value="1"/>
</dbReference>
<sequence length="406" mass="44327">MRSDPRVLVLDGDYPASLTIAKELSEDVGATVVGAGTSRHSRLLRSRYCDVAVAIPATDDPRYFEAVRAVIETHRPDLVLPVGYGSAAALESGRDDLPAFVSTCLPEPDAFETAADKRATAELARTLGIDVPRDHSALVATLDSEGREPGALDVLEFPLFCKARREAGGGGETTARIVDPGRFWEVYDRLAAASPTGEVLVQESIDGSGATDGCGLFCLDGEVELRMAHEELRSVPRRGGSGTHLRLRRDPAVESAATELLRSLDWRGVALVEFKRREDGELVLMEINPKFWASYALASTHGYRFASRLVARTLGLEDRLPDRSPEPTGEMTFPLRELYYYARNRDEERLLDCLGAIVKPGVPWNVDRSDLGAWLTPPAAVLERLPTSAAEPDGALDREAVAFTRR</sequence>
<evidence type="ECO:0000259" key="2">
    <source>
        <dbReference type="PROSITE" id="PS50975"/>
    </source>
</evidence>
<dbReference type="GO" id="GO:0005524">
    <property type="term" value="F:ATP binding"/>
    <property type="evidence" value="ECO:0007669"/>
    <property type="project" value="UniProtKB-UniRule"/>
</dbReference>
<dbReference type="SUPFAM" id="SSF56059">
    <property type="entry name" value="Glutathione synthetase ATP-binding domain-like"/>
    <property type="match status" value="1"/>
</dbReference>
<dbReference type="GO" id="GO:0046872">
    <property type="term" value="F:metal ion binding"/>
    <property type="evidence" value="ECO:0007669"/>
    <property type="project" value="InterPro"/>
</dbReference>